<dbReference type="EMBL" id="JAYMYR010000010">
    <property type="protein sequence ID" value="KAK7335409.1"/>
    <property type="molecule type" value="Genomic_DNA"/>
</dbReference>
<reference evidence="1 2" key="1">
    <citation type="submission" date="2024-01" db="EMBL/GenBank/DDBJ databases">
        <title>The genomes of 5 underutilized Papilionoideae crops provide insights into root nodulation and disease resistanc.</title>
        <authorList>
            <person name="Jiang F."/>
        </authorList>
    </citation>
    <scope>NUCLEOTIDE SEQUENCE [LARGE SCALE GENOMIC DNA]</scope>
    <source>
        <strain evidence="1">JINMINGXINNONG_FW02</strain>
        <tissue evidence="1">Leaves</tissue>
    </source>
</reference>
<name>A0AAN9LJN4_PHACN</name>
<dbReference type="Proteomes" id="UP001374584">
    <property type="component" value="Unassembled WGS sequence"/>
</dbReference>
<evidence type="ECO:0000313" key="2">
    <source>
        <dbReference type="Proteomes" id="UP001374584"/>
    </source>
</evidence>
<protein>
    <submittedName>
        <fullName evidence="1">Uncharacterized protein</fullName>
    </submittedName>
</protein>
<sequence length="87" mass="9959">MGCCKNENYTGMAEEKIQFDAYSKESLTKNTLSISYHVTNPYPSKVKDCVPYHESVASKLSHESVASKLSWQIEQQLAYPQDYDMSR</sequence>
<evidence type="ECO:0000313" key="1">
    <source>
        <dbReference type="EMBL" id="KAK7335409.1"/>
    </source>
</evidence>
<comment type="caution">
    <text evidence="1">The sequence shown here is derived from an EMBL/GenBank/DDBJ whole genome shotgun (WGS) entry which is preliminary data.</text>
</comment>
<gene>
    <name evidence="1" type="ORF">VNO80_27232</name>
</gene>
<organism evidence="1 2">
    <name type="scientific">Phaseolus coccineus</name>
    <name type="common">Scarlet runner bean</name>
    <name type="synonym">Phaseolus multiflorus</name>
    <dbReference type="NCBI Taxonomy" id="3886"/>
    <lineage>
        <taxon>Eukaryota</taxon>
        <taxon>Viridiplantae</taxon>
        <taxon>Streptophyta</taxon>
        <taxon>Embryophyta</taxon>
        <taxon>Tracheophyta</taxon>
        <taxon>Spermatophyta</taxon>
        <taxon>Magnoliopsida</taxon>
        <taxon>eudicotyledons</taxon>
        <taxon>Gunneridae</taxon>
        <taxon>Pentapetalae</taxon>
        <taxon>rosids</taxon>
        <taxon>fabids</taxon>
        <taxon>Fabales</taxon>
        <taxon>Fabaceae</taxon>
        <taxon>Papilionoideae</taxon>
        <taxon>50 kb inversion clade</taxon>
        <taxon>NPAAA clade</taxon>
        <taxon>indigoferoid/millettioid clade</taxon>
        <taxon>Phaseoleae</taxon>
        <taxon>Phaseolus</taxon>
    </lineage>
</organism>
<accession>A0AAN9LJN4</accession>
<proteinExistence type="predicted"/>
<keyword evidence="2" id="KW-1185">Reference proteome</keyword>
<dbReference type="AlphaFoldDB" id="A0AAN9LJN4"/>